<accession>A0AAV8S273</accession>
<evidence type="ECO:0008006" key="4">
    <source>
        <dbReference type="Google" id="ProtNLM"/>
    </source>
</evidence>
<dbReference type="AlphaFoldDB" id="A0AAV8S273"/>
<feature type="compositionally biased region" description="Low complexity" evidence="1">
    <location>
        <begin position="101"/>
        <end position="115"/>
    </location>
</feature>
<dbReference type="Proteomes" id="UP001222027">
    <property type="component" value="Unassembled WGS sequence"/>
</dbReference>
<comment type="caution">
    <text evidence="2">The sequence shown here is derived from an EMBL/GenBank/DDBJ whole genome shotgun (WGS) entry which is preliminary data.</text>
</comment>
<organism evidence="2 3">
    <name type="scientific">Ensete ventricosum</name>
    <name type="common">Abyssinian banana</name>
    <name type="synonym">Musa ensete</name>
    <dbReference type="NCBI Taxonomy" id="4639"/>
    <lineage>
        <taxon>Eukaryota</taxon>
        <taxon>Viridiplantae</taxon>
        <taxon>Streptophyta</taxon>
        <taxon>Embryophyta</taxon>
        <taxon>Tracheophyta</taxon>
        <taxon>Spermatophyta</taxon>
        <taxon>Magnoliopsida</taxon>
        <taxon>Liliopsida</taxon>
        <taxon>Zingiberales</taxon>
        <taxon>Musaceae</taxon>
        <taxon>Ensete</taxon>
    </lineage>
</organism>
<evidence type="ECO:0000313" key="2">
    <source>
        <dbReference type="EMBL" id="KAJ8513445.1"/>
    </source>
</evidence>
<dbReference type="PANTHER" id="PTHR46316:SF5">
    <property type="entry name" value="SNF1-RELATED PROTEIN KINASE REGULATORY SUBUNIT BETA-3"/>
    <property type="match status" value="1"/>
</dbReference>
<evidence type="ECO:0000256" key="1">
    <source>
        <dbReference type="SAM" id="MobiDB-lite"/>
    </source>
</evidence>
<name>A0AAV8S273_ENSVE</name>
<gene>
    <name evidence="2" type="ORF">OPV22_003879</name>
</gene>
<dbReference type="InterPro" id="IPR043554">
    <property type="entry name" value="KINB"/>
</dbReference>
<sequence length="216" mass="23399">MHPGDPEHLLDGVHSGGLRYPPDGVEDVLLGQVLAVEGDVEEEPGGGGAGEVEAAAADELLGEEAEVVGPVTGILLEFHVEDLRHVDRRLLSIPLRRAPVSSTPQSLASSSASTITRRRTPKASTTGNDKEFDVIARRRPRSAGSLSRFFQIMDCPNGDYHEGVSVVGFEVPRSPDSSYNNPIPGNEDEGREPPLVPSLLLNYSRRSWRRFLINST</sequence>
<evidence type="ECO:0000313" key="3">
    <source>
        <dbReference type="Proteomes" id="UP001222027"/>
    </source>
</evidence>
<feature type="region of interest" description="Disordered" evidence="1">
    <location>
        <begin position="173"/>
        <end position="194"/>
    </location>
</feature>
<dbReference type="PANTHER" id="PTHR46316">
    <property type="entry name" value="SNF1-RELATED PROTEIN KINASE REGULATORY SUBUNIT BETA-1"/>
    <property type="match status" value="1"/>
</dbReference>
<keyword evidence="3" id="KW-1185">Reference proteome</keyword>
<dbReference type="EMBL" id="JAQQAF010000001">
    <property type="protein sequence ID" value="KAJ8513445.1"/>
    <property type="molecule type" value="Genomic_DNA"/>
</dbReference>
<feature type="region of interest" description="Disordered" evidence="1">
    <location>
        <begin position="101"/>
        <end position="127"/>
    </location>
</feature>
<protein>
    <recommendedName>
        <fullName evidence="4">Cytochrome b5 heme-binding domain-containing protein</fullName>
    </recommendedName>
</protein>
<reference evidence="2 3" key="1">
    <citation type="submission" date="2022-12" db="EMBL/GenBank/DDBJ databases">
        <title>Chromosome-scale assembly of the Ensete ventricosum genome.</title>
        <authorList>
            <person name="Dussert Y."/>
            <person name="Stocks J."/>
            <person name="Wendawek A."/>
            <person name="Woldeyes F."/>
            <person name="Nichols R.A."/>
            <person name="Borrell J.S."/>
        </authorList>
    </citation>
    <scope>NUCLEOTIDE SEQUENCE [LARGE SCALE GENOMIC DNA]</scope>
    <source>
        <strain evidence="3">cv. Maze</strain>
        <tissue evidence="2">Seeds</tissue>
    </source>
</reference>
<proteinExistence type="predicted"/>